<feature type="region of interest" description="Disordered" evidence="3">
    <location>
        <begin position="1"/>
        <end position="21"/>
    </location>
</feature>
<keyword evidence="2" id="KW-0539">Nucleus</keyword>
<feature type="region of interest" description="Disordered" evidence="3">
    <location>
        <begin position="133"/>
        <end position="170"/>
    </location>
</feature>
<evidence type="ECO:0000313" key="5">
    <source>
        <dbReference type="EMBL" id="USP80372.1"/>
    </source>
</evidence>
<dbReference type="GO" id="GO:0045944">
    <property type="term" value="P:positive regulation of transcription by RNA polymerase II"/>
    <property type="evidence" value="ECO:0007669"/>
    <property type="project" value="TreeGrafter"/>
</dbReference>
<feature type="compositionally biased region" description="Polar residues" evidence="3">
    <location>
        <begin position="215"/>
        <end position="241"/>
    </location>
</feature>
<evidence type="ECO:0000256" key="2">
    <source>
        <dbReference type="ARBA" id="ARBA00023242"/>
    </source>
</evidence>
<dbReference type="Pfam" id="PF00172">
    <property type="entry name" value="Zn_clus"/>
    <property type="match status" value="1"/>
</dbReference>
<feature type="domain" description="Zn(2)-C6 fungal-type" evidence="4">
    <location>
        <begin position="40"/>
        <end position="70"/>
    </location>
</feature>
<comment type="subcellular location">
    <subcellularLocation>
        <location evidence="1">Nucleus</location>
    </subcellularLocation>
</comment>
<dbReference type="GO" id="GO:0000976">
    <property type="term" value="F:transcription cis-regulatory region binding"/>
    <property type="evidence" value="ECO:0007669"/>
    <property type="project" value="TreeGrafter"/>
</dbReference>
<dbReference type="InterPro" id="IPR001138">
    <property type="entry name" value="Zn2Cys6_DnaBD"/>
</dbReference>
<feature type="region of interest" description="Disordered" evidence="3">
    <location>
        <begin position="215"/>
        <end position="252"/>
    </location>
</feature>
<dbReference type="GO" id="GO:0008270">
    <property type="term" value="F:zinc ion binding"/>
    <property type="evidence" value="ECO:0007669"/>
    <property type="project" value="InterPro"/>
</dbReference>
<accession>A0A9Q8ZE78</accession>
<proteinExistence type="predicted"/>
<feature type="compositionally biased region" description="Basic and acidic residues" evidence="3">
    <location>
        <begin position="242"/>
        <end position="252"/>
    </location>
</feature>
<dbReference type="Proteomes" id="UP001056012">
    <property type="component" value="Chromosome 5"/>
</dbReference>
<dbReference type="PANTHER" id="PTHR37534">
    <property type="entry name" value="TRANSCRIPTIONAL ACTIVATOR PROTEIN UGA3"/>
    <property type="match status" value="1"/>
</dbReference>
<feature type="region of interest" description="Disordered" evidence="3">
    <location>
        <begin position="182"/>
        <end position="201"/>
    </location>
</feature>
<dbReference type="PANTHER" id="PTHR37534:SF44">
    <property type="entry name" value="ZN(II)2CYS6 TRANSCRIPTION FACTOR (EUROFUNG)"/>
    <property type="match status" value="1"/>
</dbReference>
<organism evidence="5 6">
    <name type="scientific">Curvularia clavata</name>
    <dbReference type="NCBI Taxonomy" id="95742"/>
    <lineage>
        <taxon>Eukaryota</taxon>
        <taxon>Fungi</taxon>
        <taxon>Dikarya</taxon>
        <taxon>Ascomycota</taxon>
        <taxon>Pezizomycotina</taxon>
        <taxon>Dothideomycetes</taxon>
        <taxon>Pleosporomycetidae</taxon>
        <taxon>Pleosporales</taxon>
        <taxon>Pleosporineae</taxon>
        <taxon>Pleosporaceae</taxon>
        <taxon>Curvularia</taxon>
    </lineage>
</organism>
<gene>
    <name evidence="5" type="ORF">yc1106_07646</name>
</gene>
<keyword evidence="6" id="KW-1185">Reference proteome</keyword>
<name>A0A9Q8ZE78_CURCL</name>
<dbReference type="Pfam" id="PF11951">
    <property type="entry name" value="Fungal_trans_2"/>
    <property type="match status" value="1"/>
</dbReference>
<dbReference type="GO" id="GO:0000981">
    <property type="term" value="F:DNA-binding transcription factor activity, RNA polymerase II-specific"/>
    <property type="evidence" value="ECO:0007669"/>
    <property type="project" value="InterPro"/>
</dbReference>
<dbReference type="EMBL" id="CP089278">
    <property type="protein sequence ID" value="USP80372.1"/>
    <property type="molecule type" value="Genomic_DNA"/>
</dbReference>
<sequence length="529" mass="57926">MFKQARSRDGCGACRQKVRKPTPPSDLILCKDKLTLAPFQRIKCDETRPRCRNCQGRNIQCPGFARQLRWKTTSLTSGAVRKHPRKTLAMQQATAQSLSPDPSTSQLIVIGQNWRQQPTMQGSQTNAHDSSFIHDHVSLPSPPLASASRSQTSTLDPHPAGAKESEQQHEVNFTSATSVLDTAVSQPVTPQSSTECGDSLNQTEITSPVGVLAHESSSPHTAESTEYVLSQDTPPCVSASSEKTRDSGGDQHHNLMLGDIDPVLELTSSDAWLCSIEQQSGDDSDFDISAVTAQVGQQCVDSDSLVSASASWQRNIWIDAETENNLTVHYFENICQMMSCFDSRQNPFRKDIPRVMLTCEYLNDCIKALSAAHLANSICGMDNIAVRHQTKAMRGLMSVLQKLQSPSRHGSSDNELSRLSVTFTRYQALLAALLLAISAAWVDASTIGLAHYHGAKLLFQAWLSDEGIHDTLKESVILDREQSFIEVLAMKMEKGVLDDVNVPLQAGGNGINTNDLYQGYIGATWIEIA</sequence>
<dbReference type="InterPro" id="IPR021858">
    <property type="entry name" value="Fun_TF"/>
</dbReference>
<dbReference type="Gene3D" id="4.10.240.10">
    <property type="entry name" value="Zn(2)-C6 fungal-type DNA-binding domain"/>
    <property type="match status" value="1"/>
</dbReference>
<dbReference type="InterPro" id="IPR036864">
    <property type="entry name" value="Zn2-C6_fun-type_DNA-bd_sf"/>
</dbReference>
<dbReference type="GO" id="GO:0005634">
    <property type="term" value="C:nucleus"/>
    <property type="evidence" value="ECO:0007669"/>
    <property type="project" value="UniProtKB-SubCell"/>
</dbReference>
<protein>
    <recommendedName>
        <fullName evidence="4">Zn(2)-C6 fungal-type domain-containing protein</fullName>
    </recommendedName>
</protein>
<evidence type="ECO:0000256" key="3">
    <source>
        <dbReference type="SAM" id="MobiDB-lite"/>
    </source>
</evidence>
<dbReference type="SUPFAM" id="SSF57701">
    <property type="entry name" value="Zn2/Cys6 DNA-binding domain"/>
    <property type="match status" value="1"/>
</dbReference>
<dbReference type="AlphaFoldDB" id="A0A9Q8ZE78"/>
<evidence type="ECO:0000313" key="6">
    <source>
        <dbReference type="Proteomes" id="UP001056012"/>
    </source>
</evidence>
<dbReference type="OrthoDB" id="3687265at2759"/>
<dbReference type="VEuPathDB" id="FungiDB:yc1106_07646"/>
<evidence type="ECO:0000256" key="1">
    <source>
        <dbReference type="ARBA" id="ARBA00004123"/>
    </source>
</evidence>
<evidence type="ECO:0000259" key="4">
    <source>
        <dbReference type="Pfam" id="PF00172"/>
    </source>
</evidence>
<reference evidence="5" key="1">
    <citation type="submission" date="2021-12" db="EMBL/GenBank/DDBJ databases">
        <title>Curvularia clavata genome.</title>
        <authorList>
            <person name="Cao Y."/>
        </authorList>
    </citation>
    <scope>NUCLEOTIDE SEQUENCE</scope>
    <source>
        <strain evidence="5">Yc1106</strain>
    </source>
</reference>
<dbReference type="CDD" id="cd00067">
    <property type="entry name" value="GAL4"/>
    <property type="match status" value="1"/>
</dbReference>